<evidence type="ECO:0000256" key="9">
    <source>
        <dbReference type="ARBA" id="ARBA00044502"/>
    </source>
</evidence>
<dbReference type="GO" id="GO:0005576">
    <property type="term" value="C:extracellular region"/>
    <property type="evidence" value="ECO:0007669"/>
    <property type="project" value="UniProtKB-SubCell"/>
</dbReference>
<dbReference type="GO" id="GO:0030248">
    <property type="term" value="F:cellulose binding"/>
    <property type="evidence" value="ECO:0007669"/>
    <property type="project" value="UniProtKB-UniRule"/>
</dbReference>
<dbReference type="InterPro" id="IPR005103">
    <property type="entry name" value="AA9_LPMO"/>
</dbReference>
<dbReference type="STRING" id="341454.A0A4S2MZP6"/>
<dbReference type="PANTHER" id="PTHR33353:SF17">
    <property type="entry name" value="ENDO-BETA-1,4-GLUCANASE D"/>
    <property type="match status" value="1"/>
</dbReference>
<name>A0A4S2MZP6_9PEZI</name>
<comment type="catalytic activity">
    <reaction evidence="10 11">
        <text>[(1-&gt;4)-beta-D-glucosyl]n+m + reduced acceptor + O2 = 4-dehydro-beta-D-glucosyl-[(1-&gt;4)-beta-D-glucosyl]n-1 + [(1-&gt;4)-beta-D-glucosyl]m + acceptor + H2O.</text>
        <dbReference type="EC" id="1.14.99.56"/>
    </reaction>
</comment>
<comment type="similarity">
    <text evidence="9">Belongs to the polysaccharide monooxygenase AA9 family.</text>
</comment>
<evidence type="ECO:0000256" key="4">
    <source>
        <dbReference type="ARBA" id="ARBA00023001"/>
    </source>
</evidence>
<keyword evidence="6 11" id="KW-1015">Disulfide bond</keyword>
<dbReference type="InParanoid" id="A0A4S2MZP6"/>
<keyword evidence="15" id="KW-1185">Reference proteome</keyword>
<evidence type="ECO:0000256" key="6">
    <source>
        <dbReference type="ARBA" id="ARBA00023157"/>
    </source>
</evidence>
<evidence type="ECO:0000256" key="12">
    <source>
        <dbReference type="SAM" id="SignalP"/>
    </source>
</evidence>
<evidence type="ECO:0000256" key="5">
    <source>
        <dbReference type="ARBA" id="ARBA00023008"/>
    </source>
</evidence>
<dbReference type="InterPro" id="IPR049892">
    <property type="entry name" value="AA9"/>
</dbReference>
<dbReference type="EC" id="1.14.99.56" evidence="11"/>
<reference evidence="14 15" key="1">
    <citation type="submission" date="2019-04" db="EMBL/GenBank/DDBJ databases">
        <title>Comparative genomics and transcriptomics to analyze fruiting body development in filamentous ascomycetes.</title>
        <authorList>
            <consortium name="DOE Joint Genome Institute"/>
            <person name="Lutkenhaus R."/>
            <person name="Traeger S."/>
            <person name="Breuer J."/>
            <person name="Kuo A."/>
            <person name="Lipzen A."/>
            <person name="Pangilinan J."/>
            <person name="Dilworth D."/>
            <person name="Sandor L."/>
            <person name="Poggeler S."/>
            <person name="Barry K."/>
            <person name="Grigoriev I.V."/>
            <person name="Nowrousian M."/>
        </authorList>
    </citation>
    <scope>NUCLEOTIDE SEQUENCE [LARGE SCALE GENOMIC DNA]</scope>
    <source>
        <strain evidence="14 15">CBS 389.68</strain>
    </source>
</reference>
<evidence type="ECO:0000256" key="11">
    <source>
        <dbReference type="RuleBase" id="RU368122"/>
    </source>
</evidence>
<evidence type="ECO:0000259" key="13">
    <source>
        <dbReference type="Pfam" id="PF03443"/>
    </source>
</evidence>
<keyword evidence="5" id="KW-0186">Copper</keyword>
<keyword evidence="12" id="KW-0732">Signal</keyword>
<comment type="function">
    <text evidence="11">Lytic polysaccharide monooxygenase (LMPO) that depolymerizes crystalline and amorphous polysaccharides via the oxidation of scissile alpha- or beta-(1-4)-glycosidic bonds, yielding C1 and/or C4 oxidation products. Catalysis by LPMOs requires the reduction of the active-site copper from Cu(II) to Cu(I) by a reducing agent and H(2)O(2) or O(2) as a cosubstrate.</text>
</comment>
<comment type="domain">
    <text evidence="11">Has a modular structure: an endo-beta-1,4-glucanase catalytic module at the N-terminus, a linker rich in serines and threonines, and a C-terminal carbohydrate-binding module (CBM).</text>
</comment>
<dbReference type="EMBL" id="ML220116">
    <property type="protein sequence ID" value="TGZ82288.1"/>
    <property type="molecule type" value="Genomic_DNA"/>
</dbReference>
<dbReference type="Proteomes" id="UP000298138">
    <property type="component" value="Unassembled WGS sequence"/>
</dbReference>
<evidence type="ECO:0000256" key="1">
    <source>
        <dbReference type="ARBA" id="ARBA00001973"/>
    </source>
</evidence>
<dbReference type="AlphaFoldDB" id="A0A4S2MZP6"/>
<feature type="domain" description="Auxiliary Activity family 9 catalytic" evidence="13">
    <location>
        <begin position="26"/>
        <end position="238"/>
    </location>
</feature>
<evidence type="ECO:0000313" key="14">
    <source>
        <dbReference type="EMBL" id="TGZ82288.1"/>
    </source>
</evidence>
<evidence type="ECO:0000256" key="8">
    <source>
        <dbReference type="ARBA" id="ARBA00023326"/>
    </source>
</evidence>
<evidence type="ECO:0000256" key="10">
    <source>
        <dbReference type="ARBA" id="ARBA00045077"/>
    </source>
</evidence>
<dbReference type="OrthoDB" id="5558646at2759"/>
<evidence type="ECO:0000256" key="7">
    <source>
        <dbReference type="ARBA" id="ARBA00023277"/>
    </source>
</evidence>
<accession>A0A4S2MZP6</accession>
<organism evidence="14 15">
    <name type="scientific">Ascodesmis nigricans</name>
    <dbReference type="NCBI Taxonomy" id="341454"/>
    <lineage>
        <taxon>Eukaryota</taxon>
        <taxon>Fungi</taxon>
        <taxon>Dikarya</taxon>
        <taxon>Ascomycota</taxon>
        <taxon>Pezizomycotina</taxon>
        <taxon>Pezizomycetes</taxon>
        <taxon>Pezizales</taxon>
        <taxon>Ascodesmidaceae</taxon>
        <taxon>Ascodesmis</taxon>
    </lineage>
</organism>
<keyword evidence="3 11" id="KW-0964">Secreted</keyword>
<dbReference type="GO" id="GO:0008810">
    <property type="term" value="F:cellulase activity"/>
    <property type="evidence" value="ECO:0007669"/>
    <property type="project" value="UniProtKB-UniRule"/>
</dbReference>
<evidence type="ECO:0000256" key="2">
    <source>
        <dbReference type="ARBA" id="ARBA00004613"/>
    </source>
</evidence>
<comment type="cofactor">
    <cofactor evidence="1">
        <name>Cu(2+)</name>
        <dbReference type="ChEBI" id="CHEBI:29036"/>
    </cofactor>
</comment>
<evidence type="ECO:0000313" key="15">
    <source>
        <dbReference type="Proteomes" id="UP000298138"/>
    </source>
</evidence>
<dbReference type="CDD" id="cd21175">
    <property type="entry name" value="LPMO_AA9"/>
    <property type="match status" value="1"/>
</dbReference>
<gene>
    <name evidence="14" type="ORF">EX30DRAFT_395134</name>
</gene>
<proteinExistence type="inferred from homology"/>
<feature type="chain" id="PRO_5020786219" description="AA9 family lytic polysaccharide monooxygenase" evidence="12">
    <location>
        <begin position="26"/>
        <end position="279"/>
    </location>
</feature>
<dbReference type="Pfam" id="PF03443">
    <property type="entry name" value="AA9"/>
    <property type="match status" value="1"/>
</dbReference>
<feature type="signal peptide" evidence="12">
    <location>
        <begin position="1"/>
        <end position="25"/>
    </location>
</feature>
<keyword evidence="8 11" id="KW-0624">Polysaccharide degradation</keyword>
<sequence>MLFSSPLLTVSLTVLTATLLPTVSAHVRLFAISVNGMDQGVGCNELNGSKDYIRCPGNDNPILDMKSEHLACNTKGAEEVKEWIKVTGGDKITFHWGHNKRSQDKPDDMIIDKSHLGPLMVYVSPDPAGAVKRGKTWSKIHQTAGEGDKWAMISLIESKGLHWIELPQLPKGKYLLRPELLALHSAFRDAKHEPEPQFYMSCVQIEVEKDSKKGLKLKDNAEKVAFPGAYPTEKAGWAAAGLEFSVYQKTVKDYKIPGPALAVDNLPAGFGHAPKRRRV</sequence>
<keyword evidence="7 11" id="KW-0119">Carbohydrate metabolism</keyword>
<protein>
    <recommendedName>
        <fullName evidence="11">AA9 family lytic polysaccharide monooxygenase</fullName>
        <ecNumber evidence="11">1.14.99.56</ecNumber>
    </recommendedName>
    <alternativeName>
        <fullName evidence="11">Endo-beta-1,4-glucanase</fullName>
    </alternativeName>
    <alternativeName>
        <fullName evidence="11">Glycosyl hydrolase 61 family protein</fullName>
    </alternativeName>
</protein>
<keyword evidence="4 11" id="KW-0136">Cellulose degradation</keyword>
<dbReference type="Gene3D" id="2.70.50.70">
    <property type="match status" value="1"/>
</dbReference>
<comment type="subcellular location">
    <subcellularLocation>
        <location evidence="2 11">Secreted</location>
    </subcellularLocation>
</comment>
<evidence type="ECO:0000256" key="3">
    <source>
        <dbReference type="ARBA" id="ARBA00022525"/>
    </source>
</evidence>
<dbReference type="GO" id="GO:0030245">
    <property type="term" value="P:cellulose catabolic process"/>
    <property type="evidence" value="ECO:0007669"/>
    <property type="project" value="UniProtKB-UniRule"/>
</dbReference>
<dbReference type="PANTHER" id="PTHR33353">
    <property type="entry name" value="PUTATIVE (AFU_ORTHOLOGUE AFUA_1G12560)-RELATED"/>
    <property type="match status" value="1"/>
</dbReference>